<proteinExistence type="predicted"/>
<evidence type="ECO:0000256" key="4">
    <source>
        <dbReference type="SAM" id="SignalP"/>
    </source>
</evidence>
<evidence type="ECO:0000256" key="2">
    <source>
        <dbReference type="ARBA" id="ARBA00022963"/>
    </source>
</evidence>
<evidence type="ECO:0000313" key="5">
    <source>
        <dbReference type="EMBL" id="ONG56314.1"/>
    </source>
</evidence>
<evidence type="ECO:0000256" key="1">
    <source>
        <dbReference type="ARBA" id="ARBA00022801"/>
    </source>
</evidence>
<accession>A0A1V2H5K4</accession>
<feature type="chain" id="PRO_5013025057" evidence="4">
    <location>
        <begin position="24"/>
        <end position="313"/>
    </location>
</feature>
<dbReference type="SUPFAM" id="SSF53474">
    <property type="entry name" value="alpha/beta-Hydrolases"/>
    <property type="match status" value="1"/>
</dbReference>
<keyword evidence="6" id="KW-1185">Reference proteome</keyword>
<dbReference type="EMBL" id="MLCO01000045">
    <property type="protein sequence ID" value="ONG56314.1"/>
    <property type="molecule type" value="Genomic_DNA"/>
</dbReference>
<dbReference type="RefSeq" id="WP_076956517.1">
    <property type="nucleotide sequence ID" value="NZ_MLCO01000045.1"/>
</dbReference>
<evidence type="ECO:0000313" key="6">
    <source>
        <dbReference type="Proteomes" id="UP000188879"/>
    </source>
</evidence>
<keyword evidence="2" id="KW-0442">Lipid degradation</keyword>
<dbReference type="GO" id="GO:0016042">
    <property type="term" value="P:lipid catabolic process"/>
    <property type="evidence" value="ECO:0007669"/>
    <property type="project" value="UniProtKB-KW"/>
</dbReference>
<name>A0A1V2H5K4_9PROT</name>
<reference evidence="5 6" key="1">
    <citation type="submission" date="2016-10" db="EMBL/GenBank/DDBJ databases">
        <title>Draft Genome sequence of Roseomonas sp. strain M3.</title>
        <authorList>
            <person name="Subhash Y."/>
            <person name="Lee S."/>
        </authorList>
    </citation>
    <scope>NUCLEOTIDE SEQUENCE [LARGE SCALE GENOMIC DNA]</scope>
    <source>
        <strain evidence="5 6">M3</strain>
    </source>
</reference>
<protein>
    <submittedName>
        <fullName evidence="5">Acetylhydrolase</fullName>
    </submittedName>
</protein>
<dbReference type="AlphaFoldDB" id="A0A1V2H5K4"/>
<keyword evidence="1 5" id="KW-0378">Hydrolase</keyword>
<dbReference type="InterPro" id="IPR029058">
    <property type="entry name" value="AB_hydrolase_fold"/>
</dbReference>
<dbReference type="Proteomes" id="UP000188879">
    <property type="component" value="Unassembled WGS sequence"/>
</dbReference>
<comment type="caution">
    <text evidence="5">The sequence shown here is derived from an EMBL/GenBank/DDBJ whole genome shotgun (WGS) entry which is preliminary data.</text>
</comment>
<dbReference type="PANTHER" id="PTHR10272">
    <property type="entry name" value="PLATELET-ACTIVATING FACTOR ACETYLHYDROLASE"/>
    <property type="match status" value="1"/>
</dbReference>
<dbReference type="GO" id="GO:0003847">
    <property type="term" value="F:1-alkyl-2-acetylglycerophosphocholine esterase activity"/>
    <property type="evidence" value="ECO:0007669"/>
    <property type="project" value="TreeGrafter"/>
</dbReference>
<feature type="signal peptide" evidence="4">
    <location>
        <begin position="1"/>
        <end position="23"/>
    </location>
</feature>
<dbReference type="Gene3D" id="3.40.50.1820">
    <property type="entry name" value="alpha/beta hydrolase"/>
    <property type="match status" value="1"/>
</dbReference>
<organism evidence="5 6">
    <name type="scientific">Teichococcus deserti</name>
    <dbReference type="NCBI Taxonomy" id="1817963"/>
    <lineage>
        <taxon>Bacteria</taxon>
        <taxon>Pseudomonadati</taxon>
        <taxon>Pseudomonadota</taxon>
        <taxon>Alphaproteobacteria</taxon>
        <taxon>Acetobacterales</taxon>
        <taxon>Roseomonadaceae</taxon>
        <taxon>Roseomonas</taxon>
    </lineage>
</organism>
<evidence type="ECO:0000256" key="3">
    <source>
        <dbReference type="ARBA" id="ARBA00023098"/>
    </source>
</evidence>
<keyword evidence="3" id="KW-0443">Lipid metabolism</keyword>
<sequence>MLTRRATLVAPLALPFLALPAAAAPPRILREEWRDAARDRRLPVLLRLPDTPGPAPLMIVSHGLGGSREGLAYLGQALAEAGILTVHLQHPGTDDSLWRGVPDRRANLLAAASDANRALDRLLDVRFALDSLAAAPSLKGRVDTGRIGIGGHSYGAWLVQHMLGQRLPGGDRGLALPDPRLSAGIALSPMPPEGLPPRLAFARVTAPLLHVTGSQDHSWLGGTSAEARRIPYDATSGPAALAVLQGATHAAFAGETGVGGSWEDATYHPRSAGLAVAFLRSLWLGDAASGAFLRAGAPGLLAAGDRLETRGLG</sequence>
<keyword evidence="4" id="KW-0732">Signal</keyword>
<dbReference type="OrthoDB" id="339159at2"/>
<dbReference type="PANTHER" id="PTHR10272:SF0">
    <property type="entry name" value="PLATELET-ACTIVATING FACTOR ACETYLHYDROLASE"/>
    <property type="match status" value="1"/>
</dbReference>
<gene>
    <name evidence="5" type="ORF">BKE38_06235</name>
</gene>